<sequence length="201" mass="22980">MEEEKIKLLHCLLFSISKKGSGLREYWRHEIIRRNEFSLCRLLMQANNNRRRNFLFWWRLANEMYIYGSKKQKKTGLWINRKLNSKFGIDIELGAVIGYGLDIPHHMGIVITKKARIGCNLSLKQNTTVGNKQGLKEDDFIIIGNNVDIGANTCIIGSITIGDNVTIGAMSFVNKSIPANSIYITKKTSEVIPVINHKKWD</sequence>
<keyword evidence="3" id="KW-0677">Repeat</keyword>
<evidence type="ECO:0000256" key="1">
    <source>
        <dbReference type="ARBA" id="ARBA00007274"/>
    </source>
</evidence>
<evidence type="ECO:0000256" key="3">
    <source>
        <dbReference type="ARBA" id="ARBA00022737"/>
    </source>
</evidence>
<evidence type="ECO:0008006" key="7">
    <source>
        <dbReference type="Google" id="ProtNLM"/>
    </source>
</evidence>
<dbReference type="Pfam" id="PF00132">
    <property type="entry name" value="Hexapep"/>
    <property type="match status" value="1"/>
</dbReference>
<keyword evidence="4" id="KW-0012">Acyltransferase</keyword>
<keyword evidence="2" id="KW-0808">Transferase</keyword>
<evidence type="ECO:0000313" key="5">
    <source>
        <dbReference type="EMBL" id="ABX70473.1"/>
    </source>
</evidence>
<evidence type="ECO:0000313" key="6">
    <source>
        <dbReference type="Proteomes" id="UP000008556"/>
    </source>
</evidence>
<evidence type="ECO:0000256" key="4">
    <source>
        <dbReference type="ARBA" id="ARBA00023315"/>
    </source>
</evidence>
<dbReference type="CDD" id="cd03354">
    <property type="entry name" value="LbH_SAT"/>
    <property type="match status" value="1"/>
</dbReference>
<proteinExistence type="inferred from homology"/>
<dbReference type="GO" id="GO:0016747">
    <property type="term" value="F:acyltransferase activity, transferring groups other than amino-acyl groups"/>
    <property type="evidence" value="ECO:0007669"/>
    <property type="project" value="UniProtKB-ARBA"/>
</dbReference>
<dbReference type="InterPro" id="IPR011004">
    <property type="entry name" value="Trimer_LpxA-like_sf"/>
</dbReference>
<dbReference type="InterPro" id="IPR045304">
    <property type="entry name" value="LbH_SAT"/>
</dbReference>
<evidence type="ECO:0000256" key="2">
    <source>
        <dbReference type="ARBA" id="ARBA00022679"/>
    </source>
</evidence>
<dbReference type="InterPro" id="IPR018357">
    <property type="entry name" value="Hexapep_transf_CS"/>
</dbReference>
<dbReference type="AlphaFoldDB" id="A0A6C6Z8U1"/>
<gene>
    <name evidence="5" type="ordered locus">SPAB_05196</name>
</gene>
<organism evidence="5 6">
    <name type="scientific">Salmonella paratyphi B (strain ATCC BAA-1250 / SPB7)</name>
    <dbReference type="NCBI Taxonomy" id="1016998"/>
    <lineage>
        <taxon>Bacteria</taxon>
        <taxon>Pseudomonadati</taxon>
        <taxon>Pseudomonadota</taxon>
        <taxon>Gammaproteobacteria</taxon>
        <taxon>Enterobacterales</taxon>
        <taxon>Enterobacteriaceae</taxon>
        <taxon>Salmonella</taxon>
    </lineage>
</organism>
<reference evidence="5 6" key="1">
    <citation type="submission" date="2007-11" db="EMBL/GenBank/DDBJ databases">
        <authorList>
            <consortium name="The Salmonella enterica serovar Paratyphi B Genome Sequencing Project"/>
            <person name="McClelland M."/>
            <person name="Sanderson E.K."/>
            <person name="Porwollik S."/>
            <person name="Spieth J."/>
            <person name="Clifton W.S."/>
            <person name="Fulton R."/>
            <person name="Cordes M."/>
            <person name="Wollam A."/>
            <person name="Shah N."/>
            <person name="Pepin K."/>
            <person name="Bhonagiri V."/>
            <person name="Nash W."/>
            <person name="Johnson M."/>
            <person name="Thiruvilangam P."/>
            <person name="Wilson R."/>
        </authorList>
    </citation>
    <scope>NUCLEOTIDE SEQUENCE [LARGE SCALE GENOMIC DNA]</scope>
    <source>
        <strain evidence="6">ATCC BAA-1250 / SPB7</strain>
    </source>
</reference>
<dbReference type="PROSITE" id="PS00101">
    <property type="entry name" value="HEXAPEP_TRANSFERASES"/>
    <property type="match status" value="1"/>
</dbReference>
<dbReference type="EMBL" id="CP000886">
    <property type="protein sequence ID" value="ABX70473.1"/>
    <property type="molecule type" value="Genomic_DNA"/>
</dbReference>
<comment type="similarity">
    <text evidence="1">Belongs to the transferase hexapeptide repeat family.</text>
</comment>
<dbReference type="SUPFAM" id="SSF51161">
    <property type="entry name" value="Trimeric LpxA-like enzymes"/>
    <property type="match status" value="1"/>
</dbReference>
<dbReference type="PANTHER" id="PTHR42811">
    <property type="entry name" value="SERINE ACETYLTRANSFERASE"/>
    <property type="match status" value="1"/>
</dbReference>
<dbReference type="KEGG" id="spq:SPAB_05196"/>
<protein>
    <recommendedName>
        <fullName evidence="7">Serine acetyltransferase</fullName>
    </recommendedName>
</protein>
<dbReference type="Proteomes" id="UP000008556">
    <property type="component" value="Chromosome"/>
</dbReference>
<dbReference type="InterPro" id="IPR001451">
    <property type="entry name" value="Hexapep"/>
</dbReference>
<name>A0A6C6Z8U1_SALPB</name>
<accession>A0A6C6Z8U1</accession>
<dbReference type="Gene3D" id="2.160.10.10">
    <property type="entry name" value="Hexapeptide repeat proteins"/>
    <property type="match status" value="1"/>
</dbReference>